<dbReference type="GeneID" id="71987835"/>
<dbReference type="GO" id="GO:0032389">
    <property type="term" value="C:MutLalpha complex"/>
    <property type="evidence" value="ECO:0007669"/>
    <property type="project" value="TreeGrafter"/>
</dbReference>
<dbReference type="InterPro" id="IPR020568">
    <property type="entry name" value="Ribosomal_Su5_D2-typ_SF"/>
</dbReference>
<feature type="compositionally biased region" description="Polar residues" evidence="3">
    <location>
        <begin position="493"/>
        <end position="508"/>
    </location>
</feature>
<protein>
    <recommendedName>
        <fullName evidence="4">DNA mismatch repair protein S5 domain-containing protein</fullName>
    </recommendedName>
</protein>
<accession>A0A9Q8LDW1</accession>
<feature type="compositionally biased region" description="Basic and acidic residues" evidence="3">
    <location>
        <begin position="587"/>
        <end position="596"/>
    </location>
</feature>
<evidence type="ECO:0000256" key="3">
    <source>
        <dbReference type="SAM" id="MobiDB-lite"/>
    </source>
</evidence>
<dbReference type="Pfam" id="PF13589">
    <property type="entry name" value="HATPase_c_3"/>
    <property type="match status" value="1"/>
</dbReference>
<dbReference type="OrthoDB" id="10263226at2759"/>
<dbReference type="GO" id="GO:0061982">
    <property type="term" value="P:meiosis I cell cycle process"/>
    <property type="evidence" value="ECO:0007669"/>
    <property type="project" value="UniProtKB-ARBA"/>
</dbReference>
<dbReference type="SUPFAM" id="SSF55874">
    <property type="entry name" value="ATPase domain of HSP90 chaperone/DNA topoisomerase II/histidine kinase"/>
    <property type="match status" value="1"/>
</dbReference>
<keyword evidence="2" id="KW-0227">DNA damage</keyword>
<comment type="similarity">
    <text evidence="1">Belongs to the DNA mismatch repair MutL/HexB family.</text>
</comment>
<dbReference type="NCBIfam" id="TIGR00585">
    <property type="entry name" value="mutl"/>
    <property type="match status" value="1"/>
</dbReference>
<organism evidence="5 6">
    <name type="scientific">Passalora fulva</name>
    <name type="common">Tomato leaf mold</name>
    <name type="synonym">Cladosporium fulvum</name>
    <dbReference type="NCBI Taxonomy" id="5499"/>
    <lineage>
        <taxon>Eukaryota</taxon>
        <taxon>Fungi</taxon>
        <taxon>Dikarya</taxon>
        <taxon>Ascomycota</taxon>
        <taxon>Pezizomycotina</taxon>
        <taxon>Dothideomycetes</taxon>
        <taxon>Dothideomycetidae</taxon>
        <taxon>Mycosphaerellales</taxon>
        <taxon>Mycosphaerellaceae</taxon>
        <taxon>Fulvia</taxon>
    </lineage>
</organism>
<dbReference type="RefSeq" id="XP_047759955.1">
    <property type="nucleotide sequence ID" value="XM_047907105.1"/>
</dbReference>
<feature type="compositionally biased region" description="Basic and acidic residues" evidence="3">
    <location>
        <begin position="693"/>
        <end position="706"/>
    </location>
</feature>
<feature type="domain" description="DNA mismatch repair protein S5" evidence="4">
    <location>
        <begin position="219"/>
        <end position="343"/>
    </location>
</feature>
<dbReference type="SUPFAM" id="SSF54211">
    <property type="entry name" value="Ribosomal protein S5 domain 2-like"/>
    <property type="match status" value="1"/>
</dbReference>
<dbReference type="Gene3D" id="3.30.230.10">
    <property type="match status" value="1"/>
</dbReference>
<dbReference type="InterPro" id="IPR002099">
    <property type="entry name" value="MutL/Mlh/PMS"/>
</dbReference>
<evidence type="ECO:0000313" key="6">
    <source>
        <dbReference type="Proteomes" id="UP000756132"/>
    </source>
</evidence>
<dbReference type="AlphaFoldDB" id="A0A9Q8LDW1"/>
<reference evidence="5" key="2">
    <citation type="journal article" date="2022" name="Microb. Genom.">
        <title>A chromosome-scale genome assembly of the tomato pathogen Cladosporium fulvum reveals a compartmentalized genome architecture and the presence of a dispensable chromosome.</title>
        <authorList>
            <person name="Zaccaron A.Z."/>
            <person name="Chen L.H."/>
            <person name="Samaras A."/>
            <person name="Stergiopoulos I."/>
        </authorList>
    </citation>
    <scope>NUCLEOTIDE SEQUENCE</scope>
    <source>
        <strain evidence="5">Race5_Kim</strain>
    </source>
</reference>
<evidence type="ECO:0000256" key="1">
    <source>
        <dbReference type="ARBA" id="ARBA00006082"/>
    </source>
</evidence>
<name>A0A9Q8LDW1_PASFU</name>
<evidence type="ECO:0000313" key="5">
    <source>
        <dbReference type="EMBL" id="UJO15589.1"/>
    </source>
</evidence>
<reference evidence="5" key="1">
    <citation type="submission" date="2021-12" db="EMBL/GenBank/DDBJ databases">
        <authorList>
            <person name="Zaccaron A."/>
            <person name="Stergiopoulos I."/>
        </authorList>
    </citation>
    <scope>NUCLEOTIDE SEQUENCE</scope>
    <source>
        <strain evidence="5">Race5_Kim</strain>
    </source>
</reference>
<dbReference type="PROSITE" id="PS00058">
    <property type="entry name" value="DNA_MISMATCH_REPAIR_1"/>
    <property type="match status" value="1"/>
</dbReference>
<dbReference type="InterPro" id="IPR014762">
    <property type="entry name" value="DNA_mismatch_repair_CS"/>
</dbReference>
<keyword evidence="6" id="KW-1185">Reference proteome</keyword>
<sequence>MAIEALPQTTVRALGATQVLTDPAAVVKELIDNALDAKATSIAIEIHSNTLDIIQLRDNGHGIAPEDRPLVARRYCTSKLSHDDELKDIGGSSLGFRGEALASAAELSGTLTISTRIEGEQVAAVLKINQLGEVASQERGSLPIGTTVRITDFIKANPVRRQVCLKNSDITLKKIKRTLQAYAFARPNVRLALRVLKAKNSKGDWMYAPKPNGNAEDAAFKIVGAACASQCTWSVLEHESFTFEAFLPRPDSDPGKVKNIGSFVSLDRRPVSTARNTFKQTAKIFKEALKSSNTHFADIKDPFLYLNIDCPVASYDANLEPAKDDVLFEDPGKVIEVARLLFAAVYTPAVESERAQDQNAQEPEIPTQHAGMLDDGFTTLFDQQPEEQHNNEVTQHDGLPIAGEEFSILLATLNQEALDEGAEQPRRTFRSNMYGCDEEDLDHVDDRPPTAQMEADLEELRQARNDVNASNPWVLAKLNSSTRKSFGQEHGESTTPQAFTSINLSSPPSKRPAGPNCISGLPTPRPSSPPLNAEGFHPSNHVPDFRLARDGRVIGSSSLPPPQLYTPMPSSDVRAVEDEPSSLSRRGRLEEYDLGPHDPSGTPLEAIPDVSAKRRRPREQPGHGGVNKPFVPPMKSRQPAEQVWFDHLQDVDNPRPPASSKRRRQNVDVPGLVSQGELGDLVDDPRPMTPPRRNRDIRDFAQRHATDSVAAMVEGRNYGRAEAAAPAQENQTTPHPRETGLLQRRGFMPASELANLEAHLGSPEKPSVSKAKRRKTGERPALQELEPNAPTSNATRDDVDEEWRPAGNDRAPSRRKSSGKLGRTKSSKLPLERVPAGQGTHNLLYNNKLSLTGISRLAGKLDENTSLLGYNQPALDPPGIFQSGTLNIHDLTNSLHDLLIKAGSDGEPPALDSLFKELQAAFSRHDTTGIEDEVMSSA</sequence>
<feature type="region of interest" description="Disordered" evidence="3">
    <location>
        <begin position="757"/>
        <end position="834"/>
    </location>
</feature>
<dbReference type="EMBL" id="CP090165">
    <property type="protein sequence ID" value="UJO15589.1"/>
    <property type="molecule type" value="Genomic_DNA"/>
</dbReference>
<dbReference type="GO" id="GO:0016887">
    <property type="term" value="F:ATP hydrolysis activity"/>
    <property type="evidence" value="ECO:0007669"/>
    <property type="project" value="InterPro"/>
</dbReference>
<dbReference type="PANTHER" id="PTHR10073">
    <property type="entry name" value="DNA MISMATCH REPAIR PROTEIN MLH, PMS, MUTL"/>
    <property type="match status" value="1"/>
</dbReference>
<dbReference type="Proteomes" id="UP000756132">
    <property type="component" value="Chromosome 3"/>
</dbReference>
<proteinExistence type="inferred from homology"/>
<dbReference type="FunFam" id="3.30.565.10:FF:000017">
    <property type="entry name" value="PMS1 homolog 1, mismatch repair system component"/>
    <property type="match status" value="1"/>
</dbReference>
<dbReference type="OMA" id="ASQCTWS"/>
<feature type="compositionally biased region" description="Basic residues" evidence="3">
    <location>
        <begin position="813"/>
        <end position="826"/>
    </location>
</feature>
<feature type="compositionally biased region" description="Basic and acidic residues" evidence="3">
    <location>
        <begin position="543"/>
        <end position="552"/>
    </location>
</feature>
<dbReference type="GO" id="GO:0140664">
    <property type="term" value="F:ATP-dependent DNA damage sensor activity"/>
    <property type="evidence" value="ECO:0007669"/>
    <property type="project" value="InterPro"/>
</dbReference>
<evidence type="ECO:0000259" key="4">
    <source>
        <dbReference type="SMART" id="SM01340"/>
    </source>
</evidence>
<gene>
    <name evidence="5" type="ORF">CLAFUR5_07957</name>
</gene>
<dbReference type="SMART" id="SM01340">
    <property type="entry name" value="DNA_mis_repair"/>
    <property type="match status" value="1"/>
</dbReference>
<dbReference type="InterPro" id="IPR013507">
    <property type="entry name" value="DNA_mismatch_S5_2-like"/>
</dbReference>
<dbReference type="InterPro" id="IPR036890">
    <property type="entry name" value="HATPase_C_sf"/>
</dbReference>
<dbReference type="Pfam" id="PF01119">
    <property type="entry name" value="DNA_mis_repair"/>
    <property type="match status" value="1"/>
</dbReference>
<dbReference type="GO" id="GO:0030983">
    <property type="term" value="F:mismatched DNA binding"/>
    <property type="evidence" value="ECO:0007669"/>
    <property type="project" value="InterPro"/>
</dbReference>
<feature type="region of interest" description="Disordered" evidence="3">
    <location>
        <begin position="484"/>
        <end position="709"/>
    </location>
</feature>
<evidence type="ECO:0000256" key="2">
    <source>
        <dbReference type="ARBA" id="ARBA00022763"/>
    </source>
</evidence>
<dbReference type="GO" id="GO:0006298">
    <property type="term" value="P:mismatch repair"/>
    <property type="evidence" value="ECO:0007669"/>
    <property type="project" value="InterPro"/>
</dbReference>
<dbReference type="Gene3D" id="3.30.565.10">
    <property type="entry name" value="Histidine kinase-like ATPase, C-terminal domain"/>
    <property type="match status" value="1"/>
</dbReference>
<dbReference type="InterPro" id="IPR014721">
    <property type="entry name" value="Ribsml_uS5_D2-typ_fold_subgr"/>
</dbReference>
<dbReference type="KEGG" id="ffu:CLAFUR5_07957"/>
<dbReference type="PANTHER" id="PTHR10073:SF41">
    <property type="entry name" value="MISMATCH REPAIR PROTEIN, PUTATIVE (AFU_ORTHOLOGUE AFUA_8G05820)-RELATED"/>
    <property type="match status" value="1"/>
</dbReference>
<dbReference type="InterPro" id="IPR038973">
    <property type="entry name" value="MutL/Mlh/Pms-like"/>
</dbReference>
<dbReference type="GO" id="GO:0005524">
    <property type="term" value="F:ATP binding"/>
    <property type="evidence" value="ECO:0007669"/>
    <property type="project" value="InterPro"/>
</dbReference>